<accession>A0A3B4EE90</accession>
<dbReference type="InterPro" id="IPR040247">
    <property type="entry name" value="DUF5524"/>
</dbReference>
<dbReference type="GeneTree" id="ENSGT00390000014376"/>
<dbReference type="RefSeq" id="XP_017577717.1">
    <property type="nucleotide sequence ID" value="XM_017722228.2"/>
</dbReference>
<feature type="compositionally biased region" description="Polar residues" evidence="1">
    <location>
        <begin position="99"/>
        <end position="110"/>
    </location>
</feature>
<feature type="region of interest" description="Disordered" evidence="1">
    <location>
        <begin position="1"/>
        <end position="58"/>
    </location>
</feature>
<reference evidence="2 3" key="1">
    <citation type="submission" date="2020-10" db="EMBL/GenBank/DDBJ databases">
        <title>Pygocentrus nattereri (red-bellied piranha) genome, fPygNat1, primary haplotype.</title>
        <authorList>
            <person name="Myers G."/>
            <person name="Meyer A."/>
            <person name="Karagic N."/>
            <person name="Pippel M."/>
            <person name="Winkler S."/>
            <person name="Tracey A."/>
            <person name="Wood J."/>
            <person name="Formenti G."/>
            <person name="Howe K."/>
            <person name="Fedrigo O."/>
            <person name="Jarvis E.D."/>
        </authorList>
    </citation>
    <scope>NUCLEOTIDE SEQUENCE [LARGE SCALE GENOMIC DNA]</scope>
</reference>
<feature type="compositionally biased region" description="Polar residues" evidence="1">
    <location>
        <begin position="136"/>
        <end position="152"/>
    </location>
</feature>
<dbReference type="OrthoDB" id="10012494at2759"/>
<reference evidence="2" key="2">
    <citation type="submission" date="2025-08" db="UniProtKB">
        <authorList>
            <consortium name="Ensembl"/>
        </authorList>
    </citation>
    <scope>IDENTIFICATION</scope>
</reference>
<evidence type="ECO:0000313" key="3">
    <source>
        <dbReference type="Proteomes" id="UP001501920"/>
    </source>
</evidence>
<reference evidence="2" key="3">
    <citation type="submission" date="2025-09" db="UniProtKB">
        <authorList>
            <consortium name="Ensembl"/>
        </authorList>
    </citation>
    <scope>IDENTIFICATION</scope>
</reference>
<dbReference type="PANTHER" id="PTHR31097:SF3">
    <property type="entry name" value="SI:DKEY-276J7.1"/>
    <property type="match status" value="1"/>
</dbReference>
<dbReference type="Pfam" id="PF17662">
    <property type="entry name" value="DUF5524"/>
    <property type="match status" value="1"/>
</dbReference>
<dbReference type="CTD" id="108442263"/>
<evidence type="ECO:0000313" key="2">
    <source>
        <dbReference type="Ensembl" id="ENSPNAP00000034043.1"/>
    </source>
</evidence>
<evidence type="ECO:0000256" key="1">
    <source>
        <dbReference type="SAM" id="MobiDB-lite"/>
    </source>
</evidence>
<name>A0A3B4EE90_PYGNA</name>
<feature type="region of interest" description="Disordered" evidence="1">
    <location>
        <begin position="70"/>
        <end position="214"/>
    </location>
</feature>
<feature type="compositionally biased region" description="Basic and acidic residues" evidence="1">
    <location>
        <begin position="122"/>
        <end position="134"/>
    </location>
</feature>
<proteinExistence type="predicted"/>
<dbReference type="AlphaFoldDB" id="A0A3B4EE90"/>
<dbReference type="OMA" id="MSAEPNY"/>
<dbReference type="STRING" id="42514.ENSPNAP00000034043"/>
<protein>
    <submittedName>
        <fullName evidence="2">Uncharacterized protein</fullName>
    </submittedName>
</protein>
<dbReference type="Ensembl" id="ENSPNAT00000025492.2">
    <property type="protein sequence ID" value="ENSPNAP00000034043.1"/>
    <property type="gene ID" value="ENSPNAG00000023064.2"/>
</dbReference>
<organism evidence="2 3">
    <name type="scientific">Pygocentrus nattereri</name>
    <name type="common">Red-bellied piranha</name>
    <dbReference type="NCBI Taxonomy" id="42514"/>
    <lineage>
        <taxon>Eukaryota</taxon>
        <taxon>Metazoa</taxon>
        <taxon>Chordata</taxon>
        <taxon>Craniata</taxon>
        <taxon>Vertebrata</taxon>
        <taxon>Euteleostomi</taxon>
        <taxon>Actinopterygii</taxon>
        <taxon>Neopterygii</taxon>
        <taxon>Teleostei</taxon>
        <taxon>Ostariophysi</taxon>
        <taxon>Characiformes</taxon>
        <taxon>Characoidei</taxon>
        <taxon>Pygocentrus</taxon>
    </lineage>
</organism>
<sequence length="214" mass="23145">MSAEPNYRRTKPGMRTSVPSANGAAGPASQIPGLSQSADIAPEEKTKGRRVGIQATDSDYVKLAKQGGHKGLLSHDADEDAEAKSGSVSRPDWLGGTDGQQSQGKATSQRLVAPFGTDDCSAWEKESDDADKRQKSMVSPTSKDMENLSLNQKDIEETNKYKRRSHDKKTVAPVSMSKLLSFGYMEDDQKSPDDDSSSMTSEQTSTIAPEDELE</sequence>
<dbReference type="GeneID" id="108442263"/>
<dbReference type="PANTHER" id="PTHR31097">
    <property type="entry name" value="SI:DKEY-276J7.1"/>
    <property type="match status" value="1"/>
</dbReference>
<dbReference type="Proteomes" id="UP001501920">
    <property type="component" value="Chromosome 30"/>
</dbReference>
<keyword evidence="3" id="KW-1185">Reference proteome</keyword>